<dbReference type="RefSeq" id="WP_057845354.1">
    <property type="nucleotide sequence ID" value="NZ_LLYA01000166.1"/>
</dbReference>
<protein>
    <submittedName>
        <fullName evidence="1">Uncharacterized protein</fullName>
    </submittedName>
</protein>
<keyword evidence="2" id="KW-1185">Reference proteome</keyword>
<comment type="caution">
    <text evidence="1">The sequence shown here is derived from an EMBL/GenBank/DDBJ whole genome shotgun (WGS) entry which is preliminary data.</text>
</comment>
<proteinExistence type="predicted"/>
<sequence>MIETALDQAWGVEQDAAYELLKIDPTTPAGVIALLTYACDYDEATHGMGWPQDVRANDLSGTRTWQYFVIAGLVDILPKPMPRVGTLNLSGPPVHAGGPLL</sequence>
<dbReference type="AlphaFoldDB" id="A0A0R3MQ99"/>
<evidence type="ECO:0000313" key="2">
    <source>
        <dbReference type="Proteomes" id="UP000052023"/>
    </source>
</evidence>
<dbReference type="Proteomes" id="UP000052023">
    <property type="component" value="Unassembled WGS sequence"/>
</dbReference>
<evidence type="ECO:0000313" key="1">
    <source>
        <dbReference type="EMBL" id="KRR22281.1"/>
    </source>
</evidence>
<organism evidence="1 2">
    <name type="scientific">Bradyrhizobium retamae</name>
    <dbReference type="NCBI Taxonomy" id="1300035"/>
    <lineage>
        <taxon>Bacteria</taxon>
        <taxon>Pseudomonadati</taxon>
        <taxon>Pseudomonadota</taxon>
        <taxon>Alphaproteobacteria</taxon>
        <taxon>Hyphomicrobiales</taxon>
        <taxon>Nitrobacteraceae</taxon>
        <taxon>Bradyrhizobium</taxon>
    </lineage>
</organism>
<gene>
    <name evidence="1" type="ORF">CQ13_29780</name>
</gene>
<reference evidence="1 2" key="1">
    <citation type="submission" date="2014-03" db="EMBL/GenBank/DDBJ databases">
        <title>Bradyrhizobium valentinum sp. nov., isolated from effective nodules of Lupinus mariae-josephae, a lupine endemic of basic-lime soils in Eastern Spain.</title>
        <authorList>
            <person name="Duran D."/>
            <person name="Rey L."/>
            <person name="Navarro A."/>
            <person name="Busquets A."/>
            <person name="Imperial J."/>
            <person name="Ruiz-Argueso T."/>
        </authorList>
    </citation>
    <scope>NUCLEOTIDE SEQUENCE [LARGE SCALE GENOMIC DNA]</scope>
    <source>
        <strain evidence="1 2">Ro19</strain>
    </source>
</reference>
<name>A0A0R3MQ99_9BRAD</name>
<dbReference type="EMBL" id="LLYA01000166">
    <property type="protein sequence ID" value="KRR22281.1"/>
    <property type="molecule type" value="Genomic_DNA"/>
</dbReference>
<accession>A0A0R3MQ99</accession>